<dbReference type="EMBL" id="GBRH01249358">
    <property type="protein sequence ID" value="JAD48537.1"/>
    <property type="molecule type" value="Transcribed_RNA"/>
</dbReference>
<accession>A0A0A9AN79</accession>
<name>A0A0A9AN79_ARUDO</name>
<dbReference type="AlphaFoldDB" id="A0A0A9AN79"/>
<evidence type="ECO:0000313" key="1">
    <source>
        <dbReference type="EMBL" id="JAD48537.1"/>
    </source>
</evidence>
<reference evidence="1" key="1">
    <citation type="submission" date="2014-09" db="EMBL/GenBank/DDBJ databases">
        <authorList>
            <person name="Magalhaes I.L.F."/>
            <person name="Oliveira U."/>
            <person name="Santos F.R."/>
            <person name="Vidigal T.H.D.A."/>
            <person name="Brescovit A.D."/>
            <person name="Santos A.J."/>
        </authorList>
    </citation>
    <scope>NUCLEOTIDE SEQUENCE</scope>
    <source>
        <tissue evidence="1">Shoot tissue taken approximately 20 cm above the soil surface</tissue>
    </source>
</reference>
<sequence length="151" mass="17093">MRGHVREIRHYKTVHPGFFYFGEPSTQDGLVVGEEHHRARQLRRHLLEHCQHTVHRRTAGQSPRSRSLDDRTVHVGVSVGHAELDDVGSTSIQEAQRLRRCGQVRIAGGDVRDERCLLKPHQLQDSVRVGRHAGTVQGTTHAPCAYLALRH</sequence>
<organism evidence="1">
    <name type="scientific">Arundo donax</name>
    <name type="common">Giant reed</name>
    <name type="synonym">Donax arundinaceus</name>
    <dbReference type="NCBI Taxonomy" id="35708"/>
    <lineage>
        <taxon>Eukaryota</taxon>
        <taxon>Viridiplantae</taxon>
        <taxon>Streptophyta</taxon>
        <taxon>Embryophyta</taxon>
        <taxon>Tracheophyta</taxon>
        <taxon>Spermatophyta</taxon>
        <taxon>Magnoliopsida</taxon>
        <taxon>Liliopsida</taxon>
        <taxon>Poales</taxon>
        <taxon>Poaceae</taxon>
        <taxon>PACMAD clade</taxon>
        <taxon>Arundinoideae</taxon>
        <taxon>Arundineae</taxon>
        <taxon>Arundo</taxon>
    </lineage>
</organism>
<proteinExistence type="predicted"/>
<reference evidence="1" key="2">
    <citation type="journal article" date="2015" name="Data Brief">
        <title>Shoot transcriptome of the giant reed, Arundo donax.</title>
        <authorList>
            <person name="Barrero R.A."/>
            <person name="Guerrero F.D."/>
            <person name="Moolhuijzen P."/>
            <person name="Goolsby J.A."/>
            <person name="Tidwell J."/>
            <person name="Bellgard S.E."/>
            <person name="Bellgard M.I."/>
        </authorList>
    </citation>
    <scope>NUCLEOTIDE SEQUENCE</scope>
    <source>
        <tissue evidence="1">Shoot tissue taken approximately 20 cm above the soil surface</tissue>
    </source>
</reference>
<protein>
    <submittedName>
        <fullName evidence="1">Bx1</fullName>
    </submittedName>
</protein>